<dbReference type="PROSITE" id="PS50041">
    <property type="entry name" value="C_TYPE_LECTIN_2"/>
    <property type="match status" value="1"/>
</dbReference>
<comment type="caution">
    <text evidence="2">Lacks conserved residue(s) required for the propagation of feature annotation.</text>
</comment>
<evidence type="ECO:0008006" key="6">
    <source>
        <dbReference type="Google" id="ProtNLM"/>
    </source>
</evidence>
<evidence type="ECO:0000313" key="5">
    <source>
        <dbReference type="EMBL" id="JAT22495.1"/>
    </source>
</evidence>
<dbReference type="InterPro" id="IPR000742">
    <property type="entry name" value="EGF"/>
</dbReference>
<dbReference type="SUPFAM" id="SSF90148">
    <property type="entry name" value="DPY module"/>
    <property type="match status" value="1"/>
</dbReference>
<evidence type="ECO:0000259" key="4">
    <source>
        <dbReference type="PROSITE" id="PS50041"/>
    </source>
</evidence>
<dbReference type="SMART" id="SM00181">
    <property type="entry name" value="EGF"/>
    <property type="match status" value="2"/>
</dbReference>
<evidence type="ECO:0000256" key="2">
    <source>
        <dbReference type="PROSITE-ProRule" id="PRU00076"/>
    </source>
</evidence>
<dbReference type="InterPro" id="IPR016186">
    <property type="entry name" value="C-type_lectin-like/link_sf"/>
</dbReference>
<sequence length="256" mass="29246">TQLKCEDPCLDLCKGNSNCQVRNHVAYCSCKPGFAGDPFTGCSQQPTSPVSVGQCVTNEDCPRDRVCVRQKCEDPCLGVCGNNSICHVHDHVPYCSCRLGYYGDPTSTCSRQYSPGSWPPFPNATKRYQVQLIKTNWYAAFTLCLNYNGRLAVIENKEENDKVKAEILRSGVGGKFWVSGMDHSLKIHWTWMSTGKPFTFTDWSNGQPDNFQSQQYPEHCVELWEDDNYHWNNRGCKELQYSVCEFYDYDNYLNVK</sequence>
<dbReference type="InterPro" id="IPR018378">
    <property type="entry name" value="C-type_lectin_CS"/>
</dbReference>
<dbReference type="PROSITE" id="PS50026">
    <property type="entry name" value="EGF_3"/>
    <property type="match status" value="1"/>
</dbReference>
<protein>
    <recommendedName>
        <fullName evidence="6">C-type lectin domain-containing protein</fullName>
    </recommendedName>
</protein>
<feature type="non-terminal residue" evidence="5">
    <location>
        <position position="1"/>
    </location>
</feature>
<name>A0A1B6LFP2_9HEMI</name>
<dbReference type="InterPro" id="IPR048407">
    <property type="entry name" value="Dumpy_DPY"/>
</dbReference>
<dbReference type="Gene3D" id="3.10.100.10">
    <property type="entry name" value="Mannose-Binding Protein A, subunit A"/>
    <property type="match status" value="1"/>
</dbReference>
<dbReference type="PANTHER" id="PTHR22963:SF39">
    <property type="entry name" value="DUMPY"/>
    <property type="match status" value="1"/>
</dbReference>
<dbReference type="InterPro" id="IPR001304">
    <property type="entry name" value="C-type_lectin-like"/>
</dbReference>
<evidence type="ECO:0000256" key="1">
    <source>
        <dbReference type="ARBA" id="ARBA00023157"/>
    </source>
</evidence>
<dbReference type="PANTHER" id="PTHR22963">
    <property type="entry name" value="ENDOGLIN-RELATED"/>
    <property type="match status" value="1"/>
</dbReference>
<dbReference type="CDD" id="cd00037">
    <property type="entry name" value="CLECT"/>
    <property type="match status" value="1"/>
</dbReference>
<dbReference type="Pfam" id="PF21164">
    <property type="entry name" value="Dumpy_DPY"/>
    <property type="match status" value="1"/>
</dbReference>
<keyword evidence="1 2" id="KW-1015">Disulfide bond</keyword>
<dbReference type="PROSITE" id="PS01186">
    <property type="entry name" value="EGF_2"/>
    <property type="match status" value="2"/>
</dbReference>
<organism evidence="5">
    <name type="scientific">Graphocephala atropunctata</name>
    <dbReference type="NCBI Taxonomy" id="36148"/>
    <lineage>
        <taxon>Eukaryota</taxon>
        <taxon>Metazoa</taxon>
        <taxon>Ecdysozoa</taxon>
        <taxon>Arthropoda</taxon>
        <taxon>Hexapoda</taxon>
        <taxon>Insecta</taxon>
        <taxon>Pterygota</taxon>
        <taxon>Neoptera</taxon>
        <taxon>Paraneoptera</taxon>
        <taxon>Hemiptera</taxon>
        <taxon>Auchenorrhyncha</taxon>
        <taxon>Membracoidea</taxon>
        <taxon>Cicadellidae</taxon>
        <taxon>Cicadellinae</taxon>
        <taxon>Cicadellini</taxon>
        <taxon>Graphocephala</taxon>
    </lineage>
</organism>
<dbReference type="PROSITE" id="PS00615">
    <property type="entry name" value="C_TYPE_LECTIN_1"/>
    <property type="match status" value="1"/>
</dbReference>
<dbReference type="SMART" id="SM00034">
    <property type="entry name" value="CLECT"/>
    <property type="match status" value="1"/>
</dbReference>
<keyword evidence="2" id="KW-0245">EGF-like domain</keyword>
<accession>A0A1B6LFP2</accession>
<proteinExistence type="predicted"/>
<feature type="disulfide bond" evidence="2">
    <location>
        <begin position="76"/>
        <end position="86"/>
    </location>
</feature>
<dbReference type="EMBL" id="GEBQ01017482">
    <property type="protein sequence ID" value="JAT22495.1"/>
    <property type="molecule type" value="Transcribed_RNA"/>
</dbReference>
<feature type="domain" description="EGF-like" evidence="3">
    <location>
        <begin position="73"/>
        <end position="110"/>
    </location>
</feature>
<dbReference type="Pfam" id="PF00059">
    <property type="entry name" value="Lectin_C"/>
    <property type="match status" value="1"/>
</dbReference>
<dbReference type="SUPFAM" id="SSF56436">
    <property type="entry name" value="C-type lectin-like"/>
    <property type="match status" value="1"/>
</dbReference>
<gene>
    <name evidence="5" type="ORF">g.25958</name>
</gene>
<feature type="domain" description="C-type lectin" evidence="4">
    <location>
        <begin position="128"/>
        <end position="245"/>
    </location>
</feature>
<dbReference type="AlphaFoldDB" id="A0A1B6LFP2"/>
<reference evidence="5" key="1">
    <citation type="submission" date="2015-11" db="EMBL/GenBank/DDBJ databases">
        <title>De novo transcriptome assembly of four potential Pierce s Disease insect vectors from Arizona vineyards.</title>
        <authorList>
            <person name="Tassone E.E."/>
        </authorList>
    </citation>
    <scope>NUCLEOTIDE SEQUENCE</scope>
</reference>
<evidence type="ECO:0000259" key="3">
    <source>
        <dbReference type="PROSITE" id="PS50026"/>
    </source>
</evidence>
<dbReference type="InterPro" id="IPR016187">
    <property type="entry name" value="CTDL_fold"/>
</dbReference>